<reference evidence="2 3" key="1">
    <citation type="submission" date="2019-02" db="EMBL/GenBank/DDBJ databases">
        <title>Genome sequencing of the rare red list fungi Hericium alpestre (H. flagellum).</title>
        <authorList>
            <person name="Buettner E."/>
            <person name="Kellner H."/>
        </authorList>
    </citation>
    <scope>NUCLEOTIDE SEQUENCE [LARGE SCALE GENOMIC DNA]</scope>
    <source>
        <strain evidence="2 3">DSM 108284</strain>
    </source>
</reference>
<comment type="caution">
    <text evidence="2">The sequence shown here is derived from an EMBL/GenBank/DDBJ whole genome shotgun (WGS) entry which is preliminary data.</text>
</comment>
<name>A0A4Y9ZI30_9AGAM</name>
<gene>
    <name evidence="2" type="ORF">EWM64_g10541</name>
</gene>
<keyword evidence="1" id="KW-1133">Transmembrane helix</keyword>
<keyword evidence="1" id="KW-0472">Membrane</keyword>
<feature type="transmembrane region" description="Helical" evidence="1">
    <location>
        <begin position="92"/>
        <end position="114"/>
    </location>
</feature>
<proteinExistence type="predicted"/>
<accession>A0A4Y9ZI30</accession>
<protein>
    <submittedName>
        <fullName evidence="2">Uncharacterized protein</fullName>
    </submittedName>
</protein>
<feature type="non-terminal residue" evidence="2">
    <location>
        <position position="212"/>
    </location>
</feature>
<organism evidence="2 3">
    <name type="scientific">Hericium alpestre</name>
    <dbReference type="NCBI Taxonomy" id="135208"/>
    <lineage>
        <taxon>Eukaryota</taxon>
        <taxon>Fungi</taxon>
        <taxon>Dikarya</taxon>
        <taxon>Basidiomycota</taxon>
        <taxon>Agaricomycotina</taxon>
        <taxon>Agaricomycetes</taxon>
        <taxon>Russulales</taxon>
        <taxon>Hericiaceae</taxon>
        <taxon>Hericium</taxon>
    </lineage>
</organism>
<evidence type="ECO:0000256" key="1">
    <source>
        <dbReference type="SAM" id="Phobius"/>
    </source>
</evidence>
<dbReference type="Proteomes" id="UP000298061">
    <property type="component" value="Unassembled WGS sequence"/>
</dbReference>
<evidence type="ECO:0000313" key="2">
    <source>
        <dbReference type="EMBL" id="TFY73471.1"/>
    </source>
</evidence>
<keyword evidence="3" id="KW-1185">Reference proteome</keyword>
<sequence length="212" mass="24442">MHDVSDMFAFMKRSFVDYELSARAANRTLPISTRITIWLSHTALFEQAWTAVCRTPANWWWSEQLCLFTVGAWTVMLYTYGRSHRIKYVWAYMLLGQVVAISVASNLFYLALLLHPPPRPTKAQPLPWTVHLPVFLSLWTVSRVPASLAHAPPYFLENLLTMHALLLLPFLPNRTLHRLLPPSSFLSLPPRTVYILIHLTSLVLRARTVFVF</sequence>
<dbReference type="AlphaFoldDB" id="A0A4Y9ZI30"/>
<feature type="transmembrane region" description="Helical" evidence="1">
    <location>
        <begin position="59"/>
        <end position="80"/>
    </location>
</feature>
<keyword evidence="1" id="KW-0812">Transmembrane</keyword>
<dbReference type="OrthoDB" id="2126185at2759"/>
<dbReference type="EMBL" id="SFCI01002825">
    <property type="protein sequence ID" value="TFY73471.1"/>
    <property type="molecule type" value="Genomic_DNA"/>
</dbReference>
<evidence type="ECO:0000313" key="3">
    <source>
        <dbReference type="Proteomes" id="UP000298061"/>
    </source>
</evidence>